<dbReference type="Proteomes" id="UP000002059">
    <property type="component" value="Partially assembled WGS sequence"/>
</dbReference>
<dbReference type="KEGG" id="pbl:PAAG_07776"/>
<feature type="region of interest" description="Disordered" evidence="1">
    <location>
        <begin position="1"/>
        <end position="30"/>
    </location>
</feature>
<proteinExistence type="predicted"/>
<dbReference type="AlphaFoldDB" id="C1HA47"/>
<keyword evidence="3" id="KW-1185">Reference proteome</keyword>
<evidence type="ECO:0000313" key="3">
    <source>
        <dbReference type="Proteomes" id="UP000002059"/>
    </source>
</evidence>
<organism evidence="2 3">
    <name type="scientific">Paracoccidioides lutzii (strain ATCC MYA-826 / Pb01)</name>
    <name type="common">Paracoccidioides brasiliensis</name>
    <dbReference type="NCBI Taxonomy" id="502779"/>
    <lineage>
        <taxon>Eukaryota</taxon>
        <taxon>Fungi</taxon>
        <taxon>Dikarya</taxon>
        <taxon>Ascomycota</taxon>
        <taxon>Pezizomycotina</taxon>
        <taxon>Eurotiomycetes</taxon>
        <taxon>Eurotiomycetidae</taxon>
        <taxon>Onygenales</taxon>
        <taxon>Ajellomycetaceae</taxon>
        <taxon>Paracoccidioides</taxon>
    </lineage>
</organism>
<dbReference type="VEuPathDB" id="FungiDB:PAAG_07776"/>
<sequence>MEIKYSKPGPFVPQNPSSNVTGLSGHPFHNQRLTRSKRSHVSSCKSSEVQQNAPCLWPCRSTSKLDRWTHRGAVEWDDRIGTRIVACSWHWRGSQAPGPIRRSVLFKMRKRDGSAETGHEPCHVVVVDKVDGEAPELDARTDEAKQLVVRVRDCERHRIARSFSIQPEKGRPLHIRQAVLREVFLSAFNMAKRSQKQCSCNQRV</sequence>
<dbReference type="OrthoDB" id="10581555at2759"/>
<accession>C1HA47</accession>
<gene>
    <name evidence="2" type="ORF">PAAG_07776</name>
</gene>
<dbReference type="eggNOG" id="ENOG502RQZ1">
    <property type="taxonomic scope" value="Eukaryota"/>
</dbReference>
<evidence type="ECO:0000313" key="2">
    <source>
        <dbReference type="EMBL" id="EEH37220.2"/>
    </source>
</evidence>
<dbReference type="RefSeq" id="XP_002790477.2">
    <property type="nucleotide sequence ID" value="XM_002790431.2"/>
</dbReference>
<dbReference type="HOGENOM" id="CLU_1343626_0_0_1"/>
<name>C1HA47_PARBA</name>
<dbReference type="EMBL" id="KN294016">
    <property type="protein sequence ID" value="EEH37220.2"/>
    <property type="molecule type" value="Genomic_DNA"/>
</dbReference>
<evidence type="ECO:0000256" key="1">
    <source>
        <dbReference type="SAM" id="MobiDB-lite"/>
    </source>
</evidence>
<protein>
    <submittedName>
        <fullName evidence="2">Uncharacterized protein</fullName>
    </submittedName>
</protein>
<reference evidence="2 3" key="1">
    <citation type="journal article" date="2011" name="PLoS Genet.">
        <title>Comparative genomic analysis of human fungal pathogens causing paracoccidioidomycosis.</title>
        <authorList>
            <person name="Desjardins C.A."/>
            <person name="Champion M.D."/>
            <person name="Holder J.W."/>
            <person name="Muszewska A."/>
            <person name="Goldberg J."/>
            <person name="Bailao A.M."/>
            <person name="Brigido M.M."/>
            <person name="Ferreira M.E."/>
            <person name="Garcia A.M."/>
            <person name="Grynberg M."/>
            <person name="Gujja S."/>
            <person name="Heiman D.I."/>
            <person name="Henn M.R."/>
            <person name="Kodira C.D."/>
            <person name="Leon-Narvaez H."/>
            <person name="Longo L.V."/>
            <person name="Ma L.J."/>
            <person name="Malavazi I."/>
            <person name="Matsuo A.L."/>
            <person name="Morais F.V."/>
            <person name="Pereira M."/>
            <person name="Rodriguez-Brito S."/>
            <person name="Sakthikumar S."/>
            <person name="Salem-Izacc S.M."/>
            <person name="Sykes S.M."/>
            <person name="Teixeira M.M."/>
            <person name="Vallejo M.C."/>
            <person name="Walter M.E."/>
            <person name="Yandava C."/>
            <person name="Young S."/>
            <person name="Zeng Q."/>
            <person name="Zucker J."/>
            <person name="Felipe M.S."/>
            <person name="Goldman G.H."/>
            <person name="Haas B.J."/>
            <person name="McEwen J.G."/>
            <person name="Nino-Vega G."/>
            <person name="Puccia R."/>
            <person name="San-Blas G."/>
            <person name="Soares C.M."/>
            <person name="Birren B.W."/>
            <person name="Cuomo C.A."/>
        </authorList>
    </citation>
    <scope>NUCLEOTIDE SEQUENCE [LARGE SCALE GENOMIC DNA]</scope>
    <source>
        <strain evidence="3">ATCC MYA-826 / Pb01</strain>
    </source>
</reference>
<dbReference type="GeneID" id="9093641"/>